<evidence type="ECO:0000256" key="2">
    <source>
        <dbReference type="ARBA" id="ARBA00023315"/>
    </source>
</evidence>
<proteinExistence type="predicted"/>
<reference evidence="5" key="1">
    <citation type="submission" date="2015-07" db="EMBL/GenBank/DDBJ databases">
        <title>Fjat-14205 dsm 2895.</title>
        <authorList>
            <person name="Liu B."/>
            <person name="Wang J."/>
            <person name="Zhu Y."/>
            <person name="Liu G."/>
            <person name="Chen Q."/>
            <person name="Chen Z."/>
            <person name="Lan J."/>
            <person name="Che J."/>
            <person name="Ge C."/>
            <person name="Shi H."/>
            <person name="Pan Z."/>
            <person name="Liu X."/>
        </authorList>
    </citation>
    <scope>NUCLEOTIDE SEQUENCE [LARGE SCALE GENOMIC DNA]</scope>
    <source>
        <strain evidence="5">DSM 25560</strain>
    </source>
</reference>
<accession>A0ABR5JXH3</accession>
<dbReference type="SUPFAM" id="SSF69593">
    <property type="entry name" value="Glycerol-3-phosphate (1)-acyltransferase"/>
    <property type="match status" value="1"/>
</dbReference>
<dbReference type="SMART" id="SM00563">
    <property type="entry name" value="PlsC"/>
    <property type="match status" value="1"/>
</dbReference>
<comment type="caution">
    <text evidence="4">The sequence shown here is derived from an EMBL/GenBank/DDBJ whole genome shotgun (WGS) entry which is preliminary data.</text>
</comment>
<keyword evidence="1" id="KW-0808">Transferase</keyword>
<dbReference type="InterPro" id="IPR002123">
    <property type="entry name" value="Plipid/glycerol_acylTrfase"/>
</dbReference>
<evidence type="ECO:0000313" key="4">
    <source>
        <dbReference type="EMBL" id="KOS66943.1"/>
    </source>
</evidence>
<feature type="domain" description="Phospholipid/glycerol acyltransferase" evidence="3">
    <location>
        <begin position="34"/>
        <end position="145"/>
    </location>
</feature>
<keyword evidence="5" id="KW-1185">Reference proteome</keyword>
<protein>
    <submittedName>
        <fullName evidence="4">Acyl-phosphate glycerol 3-phosphate acyltransferase</fullName>
    </submittedName>
</protein>
<organism evidence="4 5">
    <name type="scientific">Lysinibacillus contaminans</name>
    <dbReference type="NCBI Taxonomy" id="1293441"/>
    <lineage>
        <taxon>Bacteria</taxon>
        <taxon>Bacillati</taxon>
        <taxon>Bacillota</taxon>
        <taxon>Bacilli</taxon>
        <taxon>Bacillales</taxon>
        <taxon>Bacillaceae</taxon>
        <taxon>Lysinibacillus</taxon>
    </lineage>
</organism>
<dbReference type="Pfam" id="PF01553">
    <property type="entry name" value="Acyltransferase"/>
    <property type="match status" value="1"/>
</dbReference>
<keyword evidence="2 4" id="KW-0012">Acyltransferase</keyword>
<evidence type="ECO:0000259" key="3">
    <source>
        <dbReference type="SMART" id="SM00563"/>
    </source>
</evidence>
<dbReference type="PANTHER" id="PTHR10434">
    <property type="entry name" value="1-ACYL-SN-GLYCEROL-3-PHOSPHATE ACYLTRANSFERASE"/>
    <property type="match status" value="1"/>
</dbReference>
<gene>
    <name evidence="4" type="ORF">AEA09_15710</name>
</gene>
<dbReference type="Proteomes" id="UP000050668">
    <property type="component" value="Unassembled WGS sequence"/>
</dbReference>
<name>A0ABR5JXH3_9BACI</name>
<sequence>MYKLAANIVKAILKLSGSKARVYEEQNLPKDGGFIIACTHTGYVDILNLGISVYPREIHFMAKKQLFDMKSLGWLINRLNAFPVDRDNPGPSVIKIPTQLLKEGKIVGIFPSGTRNAEGTDLKQGAITIAQLSKSQIVPAAYVGASSVGDVLKRNKGYLIYGEPFYVTGKGKEGREEFTHHLEAELLRLTEELHQRIADQKK</sequence>
<dbReference type="GO" id="GO:0016746">
    <property type="term" value="F:acyltransferase activity"/>
    <property type="evidence" value="ECO:0007669"/>
    <property type="project" value="UniProtKB-KW"/>
</dbReference>
<evidence type="ECO:0000313" key="5">
    <source>
        <dbReference type="Proteomes" id="UP000050668"/>
    </source>
</evidence>
<dbReference type="PANTHER" id="PTHR10434:SF40">
    <property type="entry name" value="1-ACYL-SN-GLYCEROL-3-PHOSPHATE ACYLTRANSFERASE"/>
    <property type="match status" value="1"/>
</dbReference>
<evidence type="ECO:0000256" key="1">
    <source>
        <dbReference type="ARBA" id="ARBA00022679"/>
    </source>
</evidence>
<dbReference type="CDD" id="cd07989">
    <property type="entry name" value="LPLAT_AGPAT-like"/>
    <property type="match status" value="1"/>
</dbReference>
<dbReference type="RefSeq" id="WP_053584900.1">
    <property type="nucleotide sequence ID" value="NZ_LGRV01000005.1"/>
</dbReference>
<dbReference type="EMBL" id="LGRV01000005">
    <property type="protein sequence ID" value="KOS66943.1"/>
    <property type="molecule type" value="Genomic_DNA"/>
</dbReference>